<proteinExistence type="predicted"/>
<feature type="region of interest" description="Disordered" evidence="1">
    <location>
        <begin position="630"/>
        <end position="660"/>
    </location>
</feature>
<feature type="transmembrane region" description="Helical" evidence="2">
    <location>
        <begin position="28"/>
        <end position="46"/>
    </location>
</feature>
<name>A0ABR1FLH1_AURAN</name>
<comment type="caution">
    <text evidence="3">The sequence shown here is derived from an EMBL/GenBank/DDBJ whole genome shotgun (WGS) entry which is preliminary data.</text>
</comment>
<keyword evidence="2" id="KW-1133">Transmembrane helix</keyword>
<sequence length="766" mass="81556">MWQPPAWGTTRGSPPPDRRQPTRLWRKAAVVAAAVVFLSTLAWVSVVELPDRIDDGRAELAASECEATASVLMGYANMLVSTTRMFAQGWVGAFDEGSAGWRSVVFPASAAEAAGPRHKALAAAPHATMTSNFILSGIDHADDDGAAYLPRTVPPLRVTVHLAPLVSRADRGLWEAAWNAPVVDMYTANTTHRNASTVAPVTHSWHFDGLSFALPDAAVAAFGGDVLGYLATLPEALQTVGERGTYHTYRDGETWSFFTLFGSASAARPTQWTMFESADARLLDGVLALAIVVTRDDVIFPPHEAKHRRLSFSEWRGGNARTTDAILDQMRDLVFLVDVDTALVRPANAAAARAGAGGEALIDAAPLDDGSHACALDALRAKNLDAGDVTMKVLDGARAVELRCQRRQRRRWIVVCRDISERYAAEREQSRVTSLEKMALFVLGVDAELNVVLWSDGARALTCLAERPKVLATCPSPAPRPTPEAARAPRAPDGAPFALALRVSHGRTVAVVVQHATSVCARASATLIGYPIDGGLLCPRPPDAGRFRCVHLRPGEGVSLAACEADGSLHAHVLIPSASARRAELGRALDLLRGAGEAAPVSLPAGCYAWAHAPGERGVRVGLGERFEARVPGRPGPLGRARRPRGARPRRPLRRRPARAAPGLRGVAGGVLEVDEHGALDKWICFNGRLRDPCDGVALASRVPLPLASLYLHFEDAGELKRALDGDPALRAALGAGDGPPRGAHASRALAALPRPAFDLVLAYVA</sequence>
<feature type="region of interest" description="Disordered" evidence="1">
    <location>
        <begin position="1"/>
        <end position="20"/>
    </location>
</feature>
<keyword evidence="2" id="KW-0812">Transmembrane</keyword>
<evidence type="ECO:0000256" key="1">
    <source>
        <dbReference type="SAM" id="MobiDB-lite"/>
    </source>
</evidence>
<keyword evidence="2" id="KW-0472">Membrane</keyword>
<gene>
    <name evidence="3" type="ORF">SO694_00039010</name>
</gene>
<dbReference type="EMBL" id="JBBJCI010000364">
    <property type="protein sequence ID" value="KAK7233021.1"/>
    <property type="molecule type" value="Genomic_DNA"/>
</dbReference>
<dbReference type="Proteomes" id="UP001363151">
    <property type="component" value="Unassembled WGS sequence"/>
</dbReference>
<evidence type="ECO:0000313" key="3">
    <source>
        <dbReference type="EMBL" id="KAK7233021.1"/>
    </source>
</evidence>
<keyword evidence="4" id="KW-1185">Reference proteome</keyword>
<organism evidence="3 4">
    <name type="scientific">Aureococcus anophagefferens</name>
    <name type="common">Harmful bloom alga</name>
    <dbReference type="NCBI Taxonomy" id="44056"/>
    <lineage>
        <taxon>Eukaryota</taxon>
        <taxon>Sar</taxon>
        <taxon>Stramenopiles</taxon>
        <taxon>Ochrophyta</taxon>
        <taxon>Pelagophyceae</taxon>
        <taxon>Pelagomonadales</taxon>
        <taxon>Pelagomonadaceae</taxon>
        <taxon>Aureococcus</taxon>
    </lineage>
</organism>
<feature type="compositionally biased region" description="Basic residues" evidence="1">
    <location>
        <begin position="640"/>
        <end position="658"/>
    </location>
</feature>
<protein>
    <submittedName>
        <fullName evidence="3">Uncharacterized protein</fullName>
    </submittedName>
</protein>
<reference evidence="3 4" key="1">
    <citation type="submission" date="2024-03" db="EMBL/GenBank/DDBJ databases">
        <title>Aureococcus anophagefferens CCMP1851 and Kratosvirus quantuckense: Draft genome of a second virus-susceptible host strain in the model system.</title>
        <authorList>
            <person name="Chase E."/>
            <person name="Truchon A.R."/>
            <person name="Schepens W."/>
            <person name="Wilhelm S.W."/>
        </authorList>
    </citation>
    <scope>NUCLEOTIDE SEQUENCE [LARGE SCALE GENOMIC DNA]</scope>
    <source>
        <strain evidence="3 4">CCMP1851</strain>
    </source>
</reference>
<accession>A0ABR1FLH1</accession>
<evidence type="ECO:0000256" key="2">
    <source>
        <dbReference type="SAM" id="Phobius"/>
    </source>
</evidence>
<evidence type="ECO:0000313" key="4">
    <source>
        <dbReference type="Proteomes" id="UP001363151"/>
    </source>
</evidence>